<feature type="domain" description="HTH tetR-type" evidence="3">
    <location>
        <begin position="8"/>
        <end position="68"/>
    </location>
</feature>
<evidence type="ECO:0000259" key="3">
    <source>
        <dbReference type="PROSITE" id="PS50977"/>
    </source>
</evidence>
<dbReference type="InterPro" id="IPR009057">
    <property type="entry name" value="Homeodomain-like_sf"/>
</dbReference>
<evidence type="ECO:0000313" key="4">
    <source>
        <dbReference type="EMBL" id="QQK74706.1"/>
    </source>
</evidence>
<dbReference type="Gene3D" id="1.10.357.10">
    <property type="entry name" value="Tetracycline Repressor, domain 2"/>
    <property type="match status" value="2"/>
</dbReference>
<dbReference type="RefSeq" id="WP_200126967.1">
    <property type="nucleotide sequence ID" value="NZ_CP054705.1"/>
</dbReference>
<dbReference type="Pfam" id="PF00440">
    <property type="entry name" value="TetR_N"/>
    <property type="match status" value="1"/>
</dbReference>
<dbReference type="PANTHER" id="PTHR30055">
    <property type="entry name" value="HTH-TYPE TRANSCRIPTIONAL REGULATOR RUTR"/>
    <property type="match status" value="1"/>
</dbReference>
<dbReference type="AlphaFoldDB" id="A0A7T6Z100"/>
<gene>
    <name evidence="4" type="ORF">HUG15_03195</name>
</gene>
<evidence type="ECO:0000256" key="2">
    <source>
        <dbReference type="PROSITE-ProRule" id="PRU00335"/>
    </source>
</evidence>
<dbReference type="KEGG" id="scia:HUG15_03195"/>
<dbReference type="PROSITE" id="PS50977">
    <property type="entry name" value="HTH_TETR_2"/>
    <property type="match status" value="1"/>
</dbReference>
<organism evidence="4 5">
    <name type="scientific">Salicibibacter cibarius</name>
    <dbReference type="NCBI Taxonomy" id="2743000"/>
    <lineage>
        <taxon>Bacteria</taxon>
        <taxon>Bacillati</taxon>
        <taxon>Bacillota</taxon>
        <taxon>Bacilli</taxon>
        <taxon>Bacillales</taxon>
        <taxon>Bacillaceae</taxon>
        <taxon>Salicibibacter</taxon>
    </lineage>
</organism>
<protein>
    <submittedName>
        <fullName evidence="4">TetR/AcrR family transcriptional regulator</fullName>
    </submittedName>
</protein>
<dbReference type="GO" id="GO:0000976">
    <property type="term" value="F:transcription cis-regulatory region binding"/>
    <property type="evidence" value="ECO:0007669"/>
    <property type="project" value="TreeGrafter"/>
</dbReference>
<dbReference type="SUPFAM" id="SSF46689">
    <property type="entry name" value="Homeodomain-like"/>
    <property type="match status" value="1"/>
</dbReference>
<dbReference type="GO" id="GO:0003700">
    <property type="term" value="F:DNA-binding transcription factor activity"/>
    <property type="evidence" value="ECO:0007669"/>
    <property type="project" value="TreeGrafter"/>
</dbReference>
<dbReference type="Proteomes" id="UP000595823">
    <property type="component" value="Chromosome"/>
</dbReference>
<proteinExistence type="predicted"/>
<keyword evidence="5" id="KW-1185">Reference proteome</keyword>
<sequence>MNVENKKMDTNERILHAAIELIAEKSYKEVPTKEIAAKASVSEMTLFRHFGSKKRMLVEAADRFYYTVSMKKIFLEKIQWDLESDLLIIAETYHKLIRKNKNLILIAIKEGNKIPDLLEQINKHPRQLKDLLIEYFSQMQDCGAMIPGNVEEYAMAFLYMNYGEFLSRSFVAGNMITSIPDSNFRKASVKLFARGLSVNS</sequence>
<feature type="DNA-binding region" description="H-T-H motif" evidence="2">
    <location>
        <begin position="31"/>
        <end position="50"/>
    </location>
</feature>
<reference evidence="4 5" key="1">
    <citation type="submission" date="2020-06" db="EMBL/GenBank/DDBJ databases">
        <title>Genomic analysis of Salicibibacter sp. NKC5-3.</title>
        <authorList>
            <person name="Oh Y.J."/>
        </authorList>
    </citation>
    <scope>NUCLEOTIDE SEQUENCE [LARGE SCALE GENOMIC DNA]</scope>
    <source>
        <strain evidence="4 5">NKC5-3</strain>
    </source>
</reference>
<dbReference type="PRINTS" id="PR00455">
    <property type="entry name" value="HTHTETR"/>
</dbReference>
<accession>A0A7T6Z100</accession>
<dbReference type="InterPro" id="IPR001647">
    <property type="entry name" value="HTH_TetR"/>
</dbReference>
<dbReference type="InterPro" id="IPR050109">
    <property type="entry name" value="HTH-type_TetR-like_transc_reg"/>
</dbReference>
<evidence type="ECO:0000313" key="5">
    <source>
        <dbReference type="Proteomes" id="UP000595823"/>
    </source>
</evidence>
<keyword evidence="1 2" id="KW-0238">DNA-binding</keyword>
<dbReference type="EMBL" id="CP054705">
    <property type="protein sequence ID" value="QQK74706.1"/>
    <property type="molecule type" value="Genomic_DNA"/>
</dbReference>
<name>A0A7T6Z100_9BACI</name>
<evidence type="ECO:0000256" key="1">
    <source>
        <dbReference type="ARBA" id="ARBA00023125"/>
    </source>
</evidence>
<dbReference type="PANTHER" id="PTHR30055:SF226">
    <property type="entry name" value="HTH-TYPE TRANSCRIPTIONAL REGULATOR PKSA"/>
    <property type="match status" value="1"/>
</dbReference>